<gene>
    <name evidence="2" type="ORF">GOC83_16405</name>
</gene>
<protein>
    <recommendedName>
        <fullName evidence="1">EAL domain-containing protein</fullName>
    </recommendedName>
</protein>
<dbReference type="Proteomes" id="UP000610611">
    <property type="component" value="Unassembled WGS sequence"/>
</dbReference>
<accession>A0A847U993</accession>
<dbReference type="PROSITE" id="PS50883">
    <property type="entry name" value="EAL"/>
    <property type="match status" value="1"/>
</dbReference>
<organism evidence="2 3">
    <name type="scientific">Haloarcula rubripromontorii</name>
    <dbReference type="NCBI Taxonomy" id="1705562"/>
    <lineage>
        <taxon>Archaea</taxon>
        <taxon>Methanobacteriati</taxon>
        <taxon>Methanobacteriota</taxon>
        <taxon>Stenosarchaea group</taxon>
        <taxon>Halobacteria</taxon>
        <taxon>Halobacteriales</taxon>
        <taxon>Haloarculaceae</taxon>
        <taxon>Haloarcula</taxon>
    </lineage>
</organism>
<dbReference type="InterPro" id="IPR001633">
    <property type="entry name" value="EAL_dom"/>
</dbReference>
<dbReference type="RefSeq" id="WP_155119931.1">
    <property type="nucleotide sequence ID" value="NZ_JAWJXX010000019.1"/>
</dbReference>
<evidence type="ECO:0000313" key="3">
    <source>
        <dbReference type="Proteomes" id="UP000610611"/>
    </source>
</evidence>
<name>A0A847U993_9EURY</name>
<sequence length="58" mass="5613">MTQALLHTADTLGLALTHLPGAAAVAPAIETDNAMDVVGPPGSDPDQGLTFAMAGAGA</sequence>
<evidence type="ECO:0000313" key="2">
    <source>
        <dbReference type="EMBL" id="NLV07718.1"/>
    </source>
</evidence>
<dbReference type="EMBL" id="WOWB01000001">
    <property type="protein sequence ID" value="NLV07718.1"/>
    <property type="molecule type" value="Genomic_DNA"/>
</dbReference>
<feature type="domain" description="EAL" evidence="1">
    <location>
        <begin position="1"/>
        <end position="58"/>
    </location>
</feature>
<reference evidence="2" key="1">
    <citation type="submission" date="2019-12" db="EMBL/GenBank/DDBJ databases">
        <title>The whole-genome sequencing of Haloarcula japonica strain pws8.</title>
        <authorList>
            <person name="Verma D.K."/>
            <person name="Gopal K."/>
            <person name="Prasad E.S."/>
        </authorList>
    </citation>
    <scope>NUCLEOTIDE SEQUENCE</scope>
    <source>
        <strain evidence="2">Pws8</strain>
    </source>
</reference>
<dbReference type="AlphaFoldDB" id="A0A847U993"/>
<evidence type="ECO:0000259" key="1">
    <source>
        <dbReference type="PROSITE" id="PS50883"/>
    </source>
</evidence>
<proteinExistence type="predicted"/>
<comment type="caution">
    <text evidence="2">The sequence shown here is derived from an EMBL/GenBank/DDBJ whole genome shotgun (WGS) entry which is preliminary data.</text>
</comment>